<keyword evidence="1" id="KW-0175">Coiled coil</keyword>
<dbReference type="RefSeq" id="WP_156342553.1">
    <property type="nucleotide sequence ID" value="NZ_CACRSY010000014.1"/>
</dbReference>
<dbReference type="AlphaFoldDB" id="A0A6N2URV2"/>
<organism evidence="2">
    <name type="scientific">Blautia hansenii</name>
    <name type="common">Ruminococcus hansenii</name>
    <dbReference type="NCBI Taxonomy" id="1322"/>
    <lineage>
        <taxon>Bacteria</taxon>
        <taxon>Bacillati</taxon>
        <taxon>Bacillota</taxon>
        <taxon>Clostridia</taxon>
        <taxon>Lachnospirales</taxon>
        <taxon>Lachnospiraceae</taxon>
        <taxon>Blautia</taxon>
    </lineage>
</organism>
<proteinExistence type="predicted"/>
<evidence type="ECO:0000256" key="1">
    <source>
        <dbReference type="SAM" id="Coils"/>
    </source>
</evidence>
<protein>
    <submittedName>
        <fullName evidence="2">Uncharacterized protein</fullName>
    </submittedName>
</protein>
<dbReference type="EMBL" id="CACRSY010000014">
    <property type="protein sequence ID" value="VYT20478.1"/>
    <property type="molecule type" value="Genomic_DNA"/>
</dbReference>
<gene>
    <name evidence="2" type="ORF">BHLFYP23_00604</name>
</gene>
<sequence>MSHLLYLMIENPIISFTKLKEKYMEGVKVEYEKRRKQLFSEELEELKKNNLIYELEGNLYLTHSSDAEKHICRCDTCGKYFLIIDYKENGMSKELAYELNETYEIEDERINESWQLYCPRCNAFVNTKMV</sequence>
<feature type="coiled-coil region" evidence="1">
    <location>
        <begin position="29"/>
        <end position="56"/>
    </location>
</feature>
<evidence type="ECO:0000313" key="2">
    <source>
        <dbReference type="EMBL" id="VYT20478.1"/>
    </source>
</evidence>
<reference evidence="2" key="1">
    <citation type="submission" date="2019-11" db="EMBL/GenBank/DDBJ databases">
        <authorList>
            <person name="Feng L."/>
        </authorList>
    </citation>
    <scope>NUCLEOTIDE SEQUENCE</scope>
    <source>
        <strain evidence="2">BhanseniiLFYP23</strain>
    </source>
</reference>
<accession>A0A6N2URV2</accession>
<name>A0A6N2URV2_BLAHA</name>